<sequence length="147" mass="16416">MKVTPVGNTYVDWLIELTASEKKWVEGALKKALKEFPNINHDGLENWKFRGELFDLELPLTMARILYCKEFIEQCGIIKTPTLSSYQLKHDCEKWASMYITNGSMCVAAIGLGAPMRPVVMGSTNGLIAISRAGLKKFKQKMASSIA</sequence>
<dbReference type="AlphaFoldDB" id="E0UMJ9"/>
<organism evidence="1 2">
    <name type="scientific">Gloeothece verrucosa (strain PCC 7822)</name>
    <name type="common">Cyanothece sp. (strain PCC 7822)</name>
    <dbReference type="NCBI Taxonomy" id="497965"/>
    <lineage>
        <taxon>Bacteria</taxon>
        <taxon>Bacillati</taxon>
        <taxon>Cyanobacteriota</taxon>
        <taxon>Cyanophyceae</taxon>
        <taxon>Oscillatoriophycideae</taxon>
        <taxon>Chroococcales</taxon>
        <taxon>Aphanothecaceae</taxon>
        <taxon>Gloeothece</taxon>
        <taxon>Gloeothece verrucosa</taxon>
    </lineage>
</organism>
<accession>E0UMJ9</accession>
<dbReference type="HOGENOM" id="CLU_1764986_0_0_3"/>
<evidence type="ECO:0000313" key="2">
    <source>
        <dbReference type="Proteomes" id="UP000008206"/>
    </source>
</evidence>
<keyword evidence="1" id="KW-0614">Plasmid</keyword>
<keyword evidence="2" id="KW-1185">Reference proteome</keyword>
<name>E0UMJ9_GLOV7</name>
<gene>
    <name evidence="1" type="ordered locus">Cyan7822_6394</name>
</gene>
<dbReference type="EMBL" id="CP002200">
    <property type="protein sequence ID" value="ADN18179.1"/>
    <property type="molecule type" value="Genomic_DNA"/>
</dbReference>
<dbReference type="Proteomes" id="UP000008206">
    <property type="component" value="Plasmid Cy782202"/>
</dbReference>
<dbReference type="RefSeq" id="WP_013334927.1">
    <property type="nucleotide sequence ID" value="NC_014534.1"/>
</dbReference>
<dbReference type="OrthoDB" id="4558583at2"/>
<protein>
    <submittedName>
        <fullName evidence="1">Uncharacterized protein</fullName>
    </submittedName>
</protein>
<dbReference type="KEGG" id="cyj:Cyan7822_6394"/>
<geneLocation type="plasmid" evidence="1 2">
    <name>Cy782202</name>
</geneLocation>
<proteinExistence type="predicted"/>
<evidence type="ECO:0000313" key="1">
    <source>
        <dbReference type="EMBL" id="ADN18179.1"/>
    </source>
</evidence>
<reference evidence="2" key="1">
    <citation type="journal article" date="2011" name="MBio">
        <title>Novel metabolic attributes of the genus Cyanothece, comprising a group of unicellular nitrogen-fixing Cyanobacteria.</title>
        <authorList>
            <person name="Bandyopadhyay A."/>
            <person name="Elvitigala T."/>
            <person name="Welsh E."/>
            <person name="Stockel J."/>
            <person name="Liberton M."/>
            <person name="Min H."/>
            <person name="Sherman L.A."/>
            <person name="Pakrasi H.B."/>
        </authorList>
    </citation>
    <scope>NUCLEOTIDE SEQUENCE [LARGE SCALE GENOMIC DNA]</scope>
    <source>
        <strain evidence="2">PCC 7822</strain>
        <plasmid evidence="2">Cy782202</plasmid>
    </source>
</reference>